<reference evidence="2" key="1">
    <citation type="journal article" date="2019" name="Int. J. Syst. Evol. Microbiol.">
        <title>The Global Catalogue of Microorganisms (GCM) 10K type strain sequencing project: providing services to taxonomists for standard genome sequencing and annotation.</title>
        <authorList>
            <consortium name="The Broad Institute Genomics Platform"/>
            <consortium name="The Broad Institute Genome Sequencing Center for Infectious Disease"/>
            <person name="Wu L."/>
            <person name="Ma J."/>
        </authorList>
    </citation>
    <scope>NUCLEOTIDE SEQUENCE [LARGE SCALE GENOMIC DNA]</scope>
    <source>
        <strain evidence="2">CGMCC 1.15942</strain>
    </source>
</reference>
<evidence type="ECO:0000313" key="2">
    <source>
        <dbReference type="Proteomes" id="UP000630615"/>
    </source>
</evidence>
<organism evidence="1 2">
    <name type="scientific">Enterococcus wangshanyuanii</name>
    <dbReference type="NCBI Taxonomy" id="2005703"/>
    <lineage>
        <taxon>Bacteria</taxon>
        <taxon>Bacillati</taxon>
        <taxon>Bacillota</taxon>
        <taxon>Bacilli</taxon>
        <taxon>Lactobacillales</taxon>
        <taxon>Enterococcaceae</taxon>
        <taxon>Enterococcus</taxon>
    </lineage>
</organism>
<dbReference type="PROSITE" id="PS51257">
    <property type="entry name" value="PROKAR_LIPOPROTEIN"/>
    <property type="match status" value="1"/>
</dbReference>
<dbReference type="Proteomes" id="UP000630615">
    <property type="component" value="Unassembled WGS sequence"/>
</dbReference>
<evidence type="ECO:0000313" key="1">
    <source>
        <dbReference type="EMBL" id="GGC74689.1"/>
    </source>
</evidence>
<keyword evidence="2" id="KW-1185">Reference proteome</keyword>
<accession>A0ABQ1NEJ1</accession>
<protein>
    <recommendedName>
        <fullName evidence="3">Lipoprotein</fullName>
    </recommendedName>
</protein>
<dbReference type="EMBL" id="BMKI01000001">
    <property type="protein sequence ID" value="GGC74689.1"/>
    <property type="molecule type" value="Genomic_DNA"/>
</dbReference>
<gene>
    <name evidence="1" type="ORF">GCM10011573_00240</name>
</gene>
<proteinExistence type="predicted"/>
<comment type="caution">
    <text evidence="1">The sequence shown here is derived from an EMBL/GenBank/DDBJ whole genome shotgun (WGS) entry which is preliminary data.</text>
</comment>
<sequence>MKKIFVAIVFGALFIVGCSNKSDDDFVQDIANALESRWKLTDNTSNDKKVDQAKKGIDAELNIIDKYENKDFKNVDFSTLSKEYIRELNNGLYLIKTYGDDISVFYPKWTDHQSNRSKILNQINDISKIKVSPKYQDMLNEVLNYKIDDSNEPSSKPRKNFFIIDTIINSHEVGDQLMSYKDYQSFVEGKLTLEGVVTKYGVPSHVIGGEEGDSHIEVCYPTDETGYSADLVFENKKTGFGDWVLDKKSVVETEGIGFEKYNKQ</sequence>
<evidence type="ECO:0008006" key="3">
    <source>
        <dbReference type="Google" id="ProtNLM"/>
    </source>
</evidence>
<name>A0ABQ1NEJ1_9ENTE</name>
<dbReference type="RefSeq" id="WP_088271383.1">
    <property type="nucleotide sequence ID" value="NZ_BMKI01000001.1"/>
</dbReference>